<feature type="domain" description="RNase H type-1" evidence="1">
    <location>
        <begin position="278"/>
        <end position="397"/>
    </location>
</feature>
<dbReference type="OrthoDB" id="1097030at2759"/>
<dbReference type="AlphaFoldDB" id="A0A8X8AS22"/>
<dbReference type="EMBL" id="JAAMPC010000005">
    <property type="protein sequence ID" value="KAG2311125.1"/>
    <property type="molecule type" value="Genomic_DNA"/>
</dbReference>
<dbReference type="PANTHER" id="PTHR47074">
    <property type="entry name" value="BNAC02G40300D PROTEIN"/>
    <property type="match status" value="1"/>
</dbReference>
<feature type="domain" description="Reverse transcriptase zinc-binding" evidence="2">
    <location>
        <begin position="71"/>
        <end position="166"/>
    </location>
</feature>
<dbReference type="Pfam" id="PF13966">
    <property type="entry name" value="zf-RVT"/>
    <property type="match status" value="1"/>
</dbReference>
<evidence type="ECO:0000259" key="2">
    <source>
        <dbReference type="Pfam" id="PF13966"/>
    </source>
</evidence>
<dbReference type="InterPro" id="IPR002156">
    <property type="entry name" value="RNaseH_domain"/>
</dbReference>
<accession>A0A8X8AS22</accession>
<comment type="caution">
    <text evidence="3">The sequence shown here is derived from an EMBL/GenBank/DDBJ whole genome shotgun (WGS) entry which is preliminary data.</text>
</comment>
<keyword evidence="4" id="KW-1185">Reference proteome</keyword>
<dbReference type="Pfam" id="PF13456">
    <property type="entry name" value="RVT_3"/>
    <property type="match status" value="1"/>
</dbReference>
<reference evidence="3 4" key="1">
    <citation type="submission" date="2020-02" db="EMBL/GenBank/DDBJ databases">
        <authorList>
            <person name="Ma Q."/>
            <person name="Huang Y."/>
            <person name="Song X."/>
            <person name="Pei D."/>
        </authorList>
    </citation>
    <scope>NUCLEOTIDE SEQUENCE [LARGE SCALE GENOMIC DNA]</scope>
    <source>
        <strain evidence="3">Sxm20200214</strain>
        <tissue evidence="3">Leaf</tissue>
    </source>
</reference>
<dbReference type="InterPro" id="IPR052929">
    <property type="entry name" value="RNase_H-like_EbsB-rel"/>
</dbReference>
<dbReference type="Proteomes" id="UP000886595">
    <property type="component" value="Unassembled WGS sequence"/>
</dbReference>
<proteinExistence type="predicted"/>
<sequence length="429" mass="48740">MDEVPRQPVNKNVMIDVNLKVESLLRSDGQWDVEKLQELFPVNEAQRSLQLTVGEVSDREIWAFTPQGSYTVKSGYALASKIKYVQGMNSLLEDPGILELKRMIWKLPTIPKIRSFLWRAISGALAVAERLNIRGMQLDSTCKLCSSGSESIVHLLFQCPVAVDVWQRMGLPLSPNHNSMQLGELLSSHLKLISDASISLQQRQAIPWILWTLWKNRNSILYADTQVSLDLQLQQACEEARVWNELISEPENTEAGGGLLNENKKWEPPMHGFAKCNIHANWRNARLHSGGVFVIRDHTGNVLHHARKAFTFSPNRLTAELRCLEWALQSMKDLGYQEIIIGSDLLDLLDAVKRTLEWPRFRIILQRIRSLCMQFSFIAFESESLDFNRIAREIAKSVLRDGRFQSYLALGGPAWLHQLISGEAVLSCS</sequence>
<dbReference type="GO" id="GO:0003676">
    <property type="term" value="F:nucleic acid binding"/>
    <property type="evidence" value="ECO:0007669"/>
    <property type="project" value="InterPro"/>
</dbReference>
<organism evidence="3 4">
    <name type="scientific">Brassica carinata</name>
    <name type="common">Ethiopian mustard</name>
    <name type="synonym">Abyssinian cabbage</name>
    <dbReference type="NCBI Taxonomy" id="52824"/>
    <lineage>
        <taxon>Eukaryota</taxon>
        <taxon>Viridiplantae</taxon>
        <taxon>Streptophyta</taxon>
        <taxon>Embryophyta</taxon>
        <taxon>Tracheophyta</taxon>
        <taxon>Spermatophyta</taxon>
        <taxon>Magnoliopsida</taxon>
        <taxon>eudicotyledons</taxon>
        <taxon>Gunneridae</taxon>
        <taxon>Pentapetalae</taxon>
        <taxon>rosids</taxon>
        <taxon>malvids</taxon>
        <taxon>Brassicales</taxon>
        <taxon>Brassicaceae</taxon>
        <taxon>Brassiceae</taxon>
        <taxon>Brassica</taxon>
    </lineage>
</organism>
<dbReference type="InterPro" id="IPR026960">
    <property type="entry name" value="RVT-Znf"/>
</dbReference>
<dbReference type="Gene3D" id="3.30.420.10">
    <property type="entry name" value="Ribonuclease H-like superfamily/Ribonuclease H"/>
    <property type="match status" value="1"/>
</dbReference>
<dbReference type="InterPro" id="IPR044730">
    <property type="entry name" value="RNase_H-like_dom_plant"/>
</dbReference>
<evidence type="ECO:0000259" key="1">
    <source>
        <dbReference type="Pfam" id="PF13456"/>
    </source>
</evidence>
<protein>
    <submittedName>
        <fullName evidence="3">Uncharacterized protein</fullName>
    </submittedName>
</protein>
<dbReference type="InterPro" id="IPR036397">
    <property type="entry name" value="RNaseH_sf"/>
</dbReference>
<evidence type="ECO:0000313" key="3">
    <source>
        <dbReference type="EMBL" id="KAG2311125.1"/>
    </source>
</evidence>
<dbReference type="PANTHER" id="PTHR47074:SF53">
    <property type="entry name" value="REVERSE TRANSCRIPTASE-LIKE PROTEIN"/>
    <property type="match status" value="1"/>
</dbReference>
<gene>
    <name evidence="3" type="ORF">Bca52824_022682</name>
</gene>
<evidence type="ECO:0000313" key="4">
    <source>
        <dbReference type="Proteomes" id="UP000886595"/>
    </source>
</evidence>
<name>A0A8X8AS22_BRACI</name>
<dbReference type="CDD" id="cd06222">
    <property type="entry name" value="RNase_H_like"/>
    <property type="match status" value="1"/>
</dbReference>
<dbReference type="GO" id="GO:0004523">
    <property type="term" value="F:RNA-DNA hybrid ribonuclease activity"/>
    <property type="evidence" value="ECO:0007669"/>
    <property type="project" value="InterPro"/>
</dbReference>